<evidence type="ECO:0000313" key="7">
    <source>
        <dbReference type="Proteomes" id="UP000323012"/>
    </source>
</evidence>
<dbReference type="AlphaFoldDB" id="A0A5D0ELC5"/>
<dbReference type="EMBL" id="VSED01000006">
    <property type="protein sequence ID" value="TYA39369.1"/>
    <property type="molecule type" value="Genomic_DNA"/>
</dbReference>
<sequence>MKRFSIIILIIFFSTSCLALSQAKGVVIYHNYCTHTIKATWKIENNQEYIFSIKPSQIERRFYIAEKGNQVEIDKLYFIKDGIKQKFNTKAISENSYMLISCSENSK</sequence>
<reference evidence="2 5" key="1">
    <citation type="submission" date="2015-10" db="EMBL/GenBank/DDBJ databases">
        <title>Tn-seq of a polymicrobial infection.</title>
        <authorList>
            <person name="Stacy A."/>
            <person name="Rumbaugh K.P."/>
            <person name="Whiteley M."/>
        </authorList>
    </citation>
    <scope>NUCLEOTIDE SEQUENCE [LARGE SCALE GENOMIC DNA]</scope>
    <source>
        <strain evidence="2 5">624</strain>
    </source>
</reference>
<protein>
    <recommendedName>
        <fullName evidence="8">C-type lysozyme inhibitor domain-containing protein</fullName>
    </recommendedName>
</protein>
<feature type="signal peptide" evidence="1">
    <location>
        <begin position="1"/>
        <end position="19"/>
    </location>
</feature>
<evidence type="ECO:0000313" key="3">
    <source>
        <dbReference type="EMBL" id="PHO20690.1"/>
    </source>
</evidence>
<dbReference type="PROSITE" id="PS51257">
    <property type="entry name" value="PROKAR_LIPOPROTEIN"/>
    <property type="match status" value="1"/>
</dbReference>
<dbReference type="Proteomes" id="UP000072236">
    <property type="component" value="Chromosome"/>
</dbReference>
<dbReference type="Proteomes" id="UP000323012">
    <property type="component" value="Unassembled WGS sequence"/>
</dbReference>
<dbReference type="EMBL" id="CP012959">
    <property type="protein sequence ID" value="AMQ94824.1"/>
    <property type="molecule type" value="Genomic_DNA"/>
</dbReference>
<dbReference type="KEGG" id="aact:ACT75_09990"/>
<reference evidence="3 6" key="2">
    <citation type="submission" date="2017-10" db="EMBL/GenBank/DDBJ databases">
        <title>Draft genome sequences of Aggregatibacter actinomycetemcomitans strains 310a and 310b.</title>
        <authorList>
            <person name="May A.C."/>
            <person name="Ohta H."/>
            <person name="Maeda H."/>
            <person name="Kokeguchi S."/>
            <person name="Cugini C."/>
        </authorList>
    </citation>
    <scope>NUCLEOTIDE SEQUENCE [LARGE SCALE GENOMIC DNA]</scope>
    <source>
        <strain evidence="3 6">310b</strain>
    </source>
</reference>
<name>A0A5D0ELC5_AGGAC</name>
<feature type="chain" id="PRO_5044619466" description="C-type lysozyme inhibitor domain-containing protein" evidence="1">
    <location>
        <begin position="20"/>
        <end position="107"/>
    </location>
</feature>
<gene>
    <name evidence="2" type="ORF">ACT75_09990</name>
    <name evidence="3" type="ORF">CQR80_05465</name>
    <name evidence="4" type="ORF">FXB79_03440</name>
</gene>
<organism evidence="4 7">
    <name type="scientific">Aggregatibacter actinomycetemcomitans</name>
    <name type="common">Actinobacillus actinomycetemcomitans</name>
    <name type="synonym">Haemophilus actinomycetemcomitans</name>
    <dbReference type="NCBI Taxonomy" id="714"/>
    <lineage>
        <taxon>Bacteria</taxon>
        <taxon>Pseudomonadati</taxon>
        <taxon>Pseudomonadota</taxon>
        <taxon>Gammaproteobacteria</taxon>
        <taxon>Pasteurellales</taxon>
        <taxon>Pasteurellaceae</taxon>
        <taxon>Aggregatibacter</taxon>
    </lineage>
</organism>
<dbReference type="Proteomes" id="UP000226080">
    <property type="component" value="Unassembled WGS sequence"/>
</dbReference>
<evidence type="ECO:0008006" key="8">
    <source>
        <dbReference type="Google" id="ProtNLM"/>
    </source>
</evidence>
<evidence type="ECO:0000313" key="5">
    <source>
        <dbReference type="Proteomes" id="UP000072236"/>
    </source>
</evidence>
<proteinExistence type="predicted"/>
<reference evidence="4 7" key="3">
    <citation type="submission" date="2019-08" db="EMBL/GenBank/DDBJ databases">
        <title>Whole genome sequencing of Aggregatibacter actinomycetemcomitans cultured from blood stream infections in Denmark reveals a novel phylogenetic lineage expressing serotype a membrane O polysaccharide.</title>
        <authorList>
            <person name="Nedergaard S."/>
            <person name="Kobel C.M."/>
            <person name="Nielsen M.B."/>
            <person name="Moeller R.T."/>
            <person name="Jensen A.B."/>
            <person name="Noerskov-Lauritsen N."/>
        </authorList>
    </citation>
    <scope>NUCLEOTIDE SEQUENCE [LARGE SCALE GENOMIC DNA]</scope>
    <source>
        <strain evidence="4 7">PN_563</strain>
    </source>
</reference>
<dbReference type="RefSeq" id="WP_005544613.1">
    <property type="nucleotide sequence ID" value="NZ_CP012959.1"/>
</dbReference>
<keyword evidence="1" id="KW-0732">Signal</keyword>
<keyword evidence="6" id="KW-1185">Reference proteome</keyword>
<evidence type="ECO:0000313" key="6">
    <source>
        <dbReference type="Proteomes" id="UP000226080"/>
    </source>
</evidence>
<accession>A0A5D0ELC5</accession>
<dbReference type="EMBL" id="PCGW01000008">
    <property type="protein sequence ID" value="PHO20690.1"/>
    <property type="molecule type" value="Genomic_DNA"/>
</dbReference>
<evidence type="ECO:0000313" key="4">
    <source>
        <dbReference type="EMBL" id="TYA39369.1"/>
    </source>
</evidence>
<evidence type="ECO:0000313" key="2">
    <source>
        <dbReference type="EMBL" id="AMQ94824.1"/>
    </source>
</evidence>
<evidence type="ECO:0000256" key="1">
    <source>
        <dbReference type="SAM" id="SignalP"/>
    </source>
</evidence>